<accession>A0ABT0P781</accession>
<protein>
    <submittedName>
        <fullName evidence="3">PRC-barrel domain-containing protein</fullName>
    </submittedName>
</protein>
<evidence type="ECO:0000259" key="2">
    <source>
        <dbReference type="Pfam" id="PF05239"/>
    </source>
</evidence>
<proteinExistence type="predicted"/>
<feature type="signal peptide" evidence="1">
    <location>
        <begin position="1"/>
        <end position="20"/>
    </location>
</feature>
<dbReference type="PANTHER" id="PTHR36505">
    <property type="entry name" value="BLR1072 PROTEIN"/>
    <property type="match status" value="1"/>
</dbReference>
<organism evidence="3 4">
    <name type="scientific">Bartonella bilalgolemii</name>
    <dbReference type="NCBI Taxonomy" id="2942911"/>
    <lineage>
        <taxon>Bacteria</taxon>
        <taxon>Pseudomonadati</taxon>
        <taxon>Pseudomonadota</taxon>
        <taxon>Alphaproteobacteria</taxon>
        <taxon>Hyphomicrobiales</taxon>
        <taxon>Bartonellaceae</taxon>
        <taxon>Bartonella</taxon>
    </lineage>
</organism>
<evidence type="ECO:0000313" key="4">
    <source>
        <dbReference type="Proteomes" id="UP001523003"/>
    </source>
</evidence>
<dbReference type="Gene3D" id="2.30.30.240">
    <property type="entry name" value="PRC-barrel domain"/>
    <property type="match status" value="1"/>
</dbReference>
<dbReference type="Pfam" id="PF05239">
    <property type="entry name" value="PRC"/>
    <property type="match status" value="1"/>
</dbReference>
<name>A0ABT0P781_9HYPH</name>
<dbReference type="EMBL" id="JAMCOF010000002">
    <property type="protein sequence ID" value="MCL6229323.1"/>
    <property type="molecule type" value="Genomic_DNA"/>
</dbReference>
<dbReference type="PANTHER" id="PTHR36505:SF1">
    <property type="entry name" value="BLR1072 PROTEIN"/>
    <property type="match status" value="1"/>
</dbReference>
<sequence>MKKIVCTAFVSIFMVSGAYAQSFTTTTPFETEVISSTGIVRVGSDMAARYITPSAADFVASSLIGANVYNMEDESIGEVKDIILRENSVEGIVIGIGGFLGIGERYIVVSPDTIQKTNDYGKWKFIINATKDSLKSAPEFKYEGHWNR</sequence>
<keyword evidence="4" id="KW-1185">Reference proteome</keyword>
<feature type="domain" description="PRC-barrel" evidence="2">
    <location>
        <begin position="60"/>
        <end position="133"/>
    </location>
</feature>
<dbReference type="SUPFAM" id="SSF50346">
    <property type="entry name" value="PRC-barrel domain"/>
    <property type="match status" value="1"/>
</dbReference>
<evidence type="ECO:0000256" key="1">
    <source>
        <dbReference type="SAM" id="SignalP"/>
    </source>
</evidence>
<dbReference type="RefSeq" id="WP_249675320.1">
    <property type="nucleotide sequence ID" value="NZ_JAMCOF010000002.1"/>
</dbReference>
<keyword evidence="1" id="KW-0732">Signal</keyword>
<dbReference type="InterPro" id="IPR011033">
    <property type="entry name" value="PRC_barrel-like_sf"/>
</dbReference>
<feature type="chain" id="PRO_5046349068" evidence="1">
    <location>
        <begin position="21"/>
        <end position="148"/>
    </location>
</feature>
<gene>
    <name evidence="3" type="ORF">M4Z11_01640</name>
</gene>
<comment type="caution">
    <text evidence="3">The sequence shown here is derived from an EMBL/GenBank/DDBJ whole genome shotgun (WGS) entry which is preliminary data.</text>
</comment>
<evidence type="ECO:0000313" key="3">
    <source>
        <dbReference type="EMBL" id="MCL6229323.1"/>
    </source>
</evidence>
<reference evidence="3 4" key="1">
    <citation type="submission" date="2022-05" db="EMBL/GenBank/DDBJ databases">
        <title>Description of the Bartonella bilalgolemii sp. nov. Isolated from Apodemus uralensis (Pallas 1811).</title>
        <authorList>
            <person name="Zgheib R."/>
            <person name="Celebi B."/>
        </authorList>
    </citation>
    <scope>NUCLEOTIDE SEQUENCE [LARGE SCALE GENOMIC DNA]</scope>
    <source>
        <strain evidence="3 4">G70</strain>
    </source>
</reference>
<dbReference type="InterPro" id="IPR027275">
    <property type="entry name" value="PRC-brl_dom"/>
</dbReference>
<dbReference type="Proteomes" id="UP001523003">
    <property type="component" value="Unassembled WGS sequence"/>
</dbReference>